<proteinExistence type="predicted"/>
<dbReference type="AlphaFoldDB" id="E0U679"/>
<name>E0U679_GLOV7</name>
<reference evidence="4" key="1">
    <citation type="journal article" date="2011" name="MBio">
        <title>Novel metabolic attributes of the genus Cyanothece, comprising a group of unicellular nitrogen-fixing Cyanobacteria.</title>
        <authorList>
            <person name="Bandyopadhyay A."/>
            <person name="Elvitigala T."/>
            <person name="Welsh E."/>
            <person name="Stockel J."/>
            <person name="Liberton M."/>
            <person name="Min H."/>
            <person name="Sherman L.A."/>
            <person name="Pakrasi H.B."/>
        </authorList>
    </citation>
    <scope>NUCLEOTIDE SEQUENCE [LARGE SCALE GENOMIC DNA]</scope>
    <source>
        <strain evidence="4">PCC 7822</strain>
    </source>
</reference>
<gene>
    <name evidence="3" type="ordered locus">Cyan7822_0369</name>
</gene>
<dbReference type="KEGG" id="cyj:Cyan7822_0369"/>
<dbReference type="HOGENOM" id="CLU_1238536_0_0_3"/>
<accession>E0U679</accession>
<dbReference type="Proteomes" id="UP000008206">
    <property type="component" value="Chromosome"/>
</dbReference>
<evidence type="ECO:0000313" key="4">
    <source>
        <dbReference type="Proteomes" id="UP000008206"/>
    </source>
</evidence>
<organism evidence="3 4">
    <name type="scientific">Gloeothece verrucosa (strain PCC 7822)</name>
    <name type="common">Cyanothece sp. (strain PCC 7822)</name>
    <dbReference type="NCBI Taxonomy" id="497965"/>
    <lineage>
        <taxon>Bacteria</taxon>
        <taxon>Bacillati</taxon>
        <taxon>Cyanobacteriota</taxon>
        <taxon>Cyanophyceae</taxon>
        <taxon>Oscillatoriophycideae</taxon>
        <taxon>Chroococcales</taxon>
        <taxon>Aphanothecaceae</taxon>
        <taxon>Gloeothece</taxon>
        <taxon>Gloeothece verrucosa</taxon>
    </lineage>
</organism>
<protein>
    <submittedName>
        <fullName evidence="3">Uncharacterized protein</fullName>
    </submittedName>
</protein>
<keyword evidence="2" id="KW-0472">Membrane</keyword>
<dbReference type="EMBL" id="CP002198">
    <property type="protein sequence ID" value="ADN12415.1"/>
    <property type="molecule type" value="Genomic_DNA"/>
</dbReference>
<evidence type="ECO:0000313" key="3">
    <source>
        <dbReference type="EMBL" id="ADN12415.1"/>
    </source>
</evidence>
<evidence type="ECO:0000256" key="2">
    <source>
        <dbReference type="SAM" id="Phobius"/>
    </source>
</evidence>
<evidence type="ECO:0000256" key="1">
    <source>
        <dbReference type="SAM" id="Coils"/>
    </source>
</evidence>
<keyword evidence="4" id="KW-1185">Reference proteome</keyword>
<keyword evidence="2" id="KW-0812">Transmembrane</keyword>
<feature type="transmembrane region" description="Helical" evidence="2">
    <location>
        <begin position="126"/>
        <end position="153"/>
    </location>
</feature>
<keyword evidence="1" id="KW-0175">Coiled coil</keyword>
<sequence>MKLCHGNKRFWRWQGMVMIVPLLLILFVWVTDAQSQNPATLSSISEEKIQITIERIVTKYFDGKKDLFQLEIKKYFQQPENKKELQKIAHEEAKNMVIAENELQKIAREEGEQEAKDMVGKLIGNLGTFATVLSVLVTVFTGIGIVLSVYMFFLKESIKKYVFNEVFKEIGQDMRELKNKLSENNKFIDTKKEEIKNYVESFKNEIDELQRQYEKLIENQSRE</sequence>
<feature type="coiled-coil region" evidence="1">
    <location>
        <begin position="192"/>
        <end position="223"/>
    </location>
</feature>
<feature type="coiled-coil region" evidence="1">
    <location>
        <begin position="82"/>
        <end position="116"/>
    </location>
</feature>
<keyword evidence="2" id="KW-1133">Transmembrane helix</keyword>
<dbReference type="STRING" id="497965.Cyan7822_0369"/>
<dbReference type="RefSeq" id="WP_013320525.1">
    <property type="nucleotide sequence ID" value="NC_014501.1"/>
</dbReference>